<evidence type="ECO:0000313" key="6">
    <source>
        <dbReference type="EMBL" id="NIJ01626.1"/>
    </source>
</evidence>
<dbReference type="Pfam" id="PF03466">
    <property type="entry name" value="LysR_substrate"/>
    <property type="match status" value="1"/>
</dbReference>
<protein>
    <submittedName>
        <fullName evidence="6">DNA-binding transcriptional LysR family regulator</fullName>
    </submittedName>
</protein>
<sequence>MDIEVRQLRCLAAVVDEGTFTDAGIALGMSQAAVSRNIAALEEFLGTRLLERTTRSVALTASGQKTLATARRVLALLDDLGREARAGTGKLRIGYAWSALGEHTTEFQRRWSSAFPHRELLLVRSNTPTGGLADGTADLAILRKLPQAAAVGHEPVGSEKRYCAMASDDELAAKRSVTLAQVASRPVALDLRTGSTTLDLWPGDVGPQDVVSTQDVDDWLTVIGSGAARGITAASTAHQYRRRGVTYRPVRDAPPVAVHAAWLIKDPPQDLERIIGLMRGLYALTGSRGG</sequence>
<reference evidence="6 7" key="1">
    <citation type="submission" date="2020-03" db="EMBL/GenBank/DDBJ databases">
        <title>Genomic Encyclopedia of Type Strains, Phase III (KMG-III): the genomes of soil and plant-associated and newly described type strains.</title>
        <authorList>
            <person name="Whitman W."/>
        </authorList>
    </citation>
    <scope>NUCLEOTIDE SEQUENCE [LARGE SCALE GENOMIC DNA]</scope>
    <source>
        <strain evidence="6 7">CECT 4207</strain>
    </source>
</reference>
<comment type="caution">
    <text evidence="6">The sequence shown here is derived from an EMBL/GenBank/DDBJ whole genome shotgun (WGS) entry which is preliminary data.</text>
</comment>
<dbReference type="Pfam" id="PF00126">
    <property type="entry name" value="HTH_1"/>
    <property type="match status" value="1"/>
</dbReference>
<dbReference type="PANTHER" id="PTHR30346">
    <property type="entry name" value="TRANSCRIPTIONAL DUAL REGULATOR HCAR-RELATED"/>
    <property type="match status" value="1"/>
</dbReference>
<name>A0ABX0TKF9_9MICC</name>
<evidence type="ECO:0000256" key="1">
    <source>
        <dbReference type="ARBA" id="ARBA00009437"/>
    </source>
</evidence>
<evidence type="ECO:0000259" key="5">
    <source>
        <dbReference type="PROSITE" id="PS50931"/>
    </source>
</evidence>
<accession>A0ABX0TKF9</accession>
<dbReference type="InterPro" id="IPR000847">
    <property type="entry name" value="LysR_HTH_N"/>
</dbReference>
<dbReference type="InterPro" id="IPR036388">
    <property type="entry name" value="WH-like_DNA-bd_sf"/>
</dbReference>
<dbReference type="SUPFAM" id="SSF53850">
    <property type="entry name" value="Periplasmic binding protein-like II"/>
    <property type="match status" value="1"/>
</dbReference>
<dbReference type="Gene3D" id="1.10.10.10">
    <property type="entry name" value="Winged helix-like DNA-binding domain superfamily/Winged helix DNA-binding domain"/>
    <property type="match status" value="1"/>
</dbReference>
<gene>
    <name evidence="6" type="ORF">FHR86_001947</name>
</gene>
<evidence type="ECO:0000256" key="3">
    <source>
        <dbReference type="ARBA" id="ARBA00023125"/>
    </source>
</evidence>
<dbReference type="EMBL" id="JAAOZD010000003">
    <property type="protein sequence ID" value="NIJ01626.1"/>
    <property type="molecule type" value="Genomic_DNA"/>
</dbReference>
<dbReference type="GO" id="GO:0003677">
    <property type="term" value="F:DNA binding"/>
    <property type="evidence" value="ECO:0007669"/>
    <property type="project" value="UniProtKB-KW"/>
</dbReference>
<dbReference type="InterPro" id="IPR036390">
    <property type="entry name" value="WH_DNA-bd_sf"/>
</dbReference>
<comment type="similarity">
    <text evidence="1">Belongs to the LysR transcriptional regulatory family.</text>
</comment>
<dbReference type="InterPro" id="IPR005119">
    <property type="entry name" value="LysR_subst-bd"/>
</dbReference>
<keyword evidence="4" id="KW-0804">Transcription</keyword>
<evidence type="ECO:0000256" key="4">
    <source>
        <dbReference type="ARBA" id="ARBA00023163"/>
    </source>
</evidence>
<dbReference type="Gene3D" id="3.40.190.10">
    <property type="entry name" value="Periplasmic binding protein-like II"/>
    <property type="match status" value="2"/>
</dbReference>
<proteinExistence type="inferred from homology"/>
<keyword evidence="2" id="KW-0805">Transcription regulation</keyword>
<keyword evidence="7" id="KW-1185">Reference proteome</keyword>
<evidence type="ECO:0000313" key="7">
    <source>
        <dbReference type="Proteomes" id="UP000802392"/>
    </source>
</evidence>
<dbReference type="PANTHER" id="PTHR30346:SF28">
    <property type="entry name" value="HTH-TYPE TRANSCRIPTIONAL REGULATOR CYNR"/>
    <property type="match status" value="1"/>
</dbReference>
<organism evidence="6 7">
    <name type="scientific">Paenarthrobacter ilicis</name>
    <dbReference type="NCBI Taxonomy" id="43665"/>
    <lineage>
        <taxon>Bacteria</taxon>
        <taxon>Bacillati</taxon>
        <taxon>Actinomycetota</taxon>
        <taxon>Actinomycetes</taxon>
        <taxon>Micrococcales</taxon>
        <taxon>Micrococcaceae</taxon>
        <taxon>Paenarthrobacter</taxon>
    </lineage>
</organism>
<keyword evidence="3 6" id="KW-0238">DNA-binding</keyword>
<dbReference type="PROSITE" id="PS50931">
    <property type="entry name" value="HTH_LYSR"/>
    <property type="match status" value="1"/>
</dbReference>
<dbReference type="RefSeq" id="WP_204814810.1">
    <property type="nucleotide sequence ID" value="NZ_BAAAVO010000013.1"/>
</dbReference>
<evidence type="ECO:0000256" key="2">
    <source>
        <dbReference type="ARBA" id="ARBA00023015"/>
    </source>
</evidence>
<dbReference type="Proteomes" id="UP000802392">
    <property type="component" value="Unassembled WGS sequence"/>
</dbReference>
<dbReference type="SUPFAM" id="SSF46785">
    <property type="entry name" value="Winged helix' DNA-binding domain"/>
    <property type="match status" value="1"/>
</dbReference>
<feature type="domain" description="HTH lysR-type" evidence="5">
    <location>
        <begin position="1"/>
        <end position="60"/>
    </location>
</feature>
<dbReference type="PRINTS" id="PR00039">
    <property type="entry name" value="HTHLYSR"/>
</dbReference>